<reference evidence="2 3" key="1">
    <citation type="submission" date="2019-03" db="EMBL/GenBank/DDBJ databases">
        <title>Genomic Encyclopedia of Type Strains, Phase IV (KMG-IV): sequencing the most valuable type-strain genomes for metagenomic binning, comparative biology and taxonomic classification.</title>
        <authorList>
            <person name="Goeker M."/>
        </authorList>
    </citation>
    <scope>NUCLEOTIDE SEQUENCE [LARGE SCALE GENOMIC DNA]</scope>
    <source>
        <strain evidence="2 3">DSM 24176</strain>
    </source>
</reference>
<dbReference type="EMBL" id="SMGQ01000011">
    <property type="protein sequence ID" value="TCK98623.1"/>
    <property type="molecule type" value="Genomic_DNA"/>
</dbReference>
<dbReference type="GO" id="GO:0016301">
    <property type="term" value="F:kinase activity"/>
    <property type="evidence" value="ECO:0007669"/>
    <property type="project" value="UniProtKB-KW"/>
</dbReference>
<dbReference type="AlphaFoldDB" id="A0A4R1N7I2"/>
<accession>A0A4R1N7I2</accession>
<evidence type="ECO:0000259" key="1">
    <source>
        <dbReference type="Pfam" id="PF00586"/>
    </source>
</evidence>
<keyword evidence="2" id="KW-0418">Kinase</keyword>
<dbReference type="Gene3D" id="3.30.1330.10">
    <property type="entry name" value="PurM-like, N-terminal domain"/>
    <property type="match status" value="1"/>
</dbReference>
<organism evidence="2 3">
    <name type="scientific">Natranaerovirga hydrolytica</name>
    <dbReference type="NCBI Taxonomy" id="680378"/>
    <lineage>
        <taxon>Bacteria</taxon>
        <taxon>Bacillati</taxon>
        <taxon>Bacillota</taxon>
        <taxon>Clostridia</taxon>
        <taxon>Lachnospirales</taxon>
        <taxon>Natranaerovirgaceae</taxon>
        <taxon>Natranaerovirga</taxon>
    </lineage>
</organism>
<dbReference type="Proteomes" id="UP000294545">
    <property type="component" value="Unassembled WGS sequence"/>
</dbReference>
<dbReference type="RefSeq" id="WP_132281548.1">
    <property type="nucleotide sequence ID" value="NZ_SMGQ01000011.1"/>
</dbReference>
<comment type="caution">
    <text evidence="2">The sequence shown here is derived from an EMBL/GenBank/DDBJ whole genome shotgun (WGS) entry which is preliminary data.</text>
</comment>
<dbReference type="InterPro" id="IPR016188">
    <property type="entry name" value="PurM-like_N"/>
</dbReference>
<feature type="domain" description="PurM-like N-terminal" evidence="1">
    <location>
        <begin position="12"/>
        <end position="122"/>
    </location>
</feature>
<dbReference type="Pfam" id="PF00586">
    <property type="entry name" value="AIRS"/>
    <property type="match status" value="1"/>
</dbReference>
<proteinExistence type="predicted"/>
<name>A0A4R1N7I2_9FIRM</name>
<dbReference type="InterPro" id="IPR036921">
    <property type="entry name" value="PurM-like_N_sf"/>
</dbReference>
<keyword evidence="2" id="KW-0808">Transferase</keyword>
<evidence type="ECO:0000313" key="3">
    <source>
        <dbReference type="Proteomes" id="UP000294545"/>
    </source>
</evidence>
<sequence>MKKIRDVFLSPITQDDYLIITCDSCGGVGNKTMDQVKVDPFYVGYFTTAVALAENMAIGGDILSVVDTLSVALEGDGEVILSGVKQAMQKAGLSSEQLMTGSTEENIPVVQTAIGVTVIGRIKKERVNQTKSQKGDALVLIGLPKMGERLVEEEIIHKKGEIIQLLDIKKLKGMPFINEVVPVGSKGIDYEAQCIASYNQRHINYTNNALDLKASAGPATCVLVTVHIEKVNEIVLENNKLPIQVIGHLN</sequence>
<evidence type="ECO:0000313" key="2">
    <source>
        <dbReference type="EMBL" id="TCK98623.1"/>
    </source>
</evidence>
<protein>
    <submittedName>
        <fullName evidence="2">Alpha-ribazole kinase</fullName>
    </submittedName>
</protein>
<keyword evidence="3" id="KW-1185">Reference proteome</keyword>
<gene>
    <name evidence="2" type="ORF">EDC19_1055</name>
</gene>
<dbReference type="OrthoDB" id="9805740at2"/>